<organism evidence="1 2">
    <name type="scientific">Lichtheimia ornata</name>
    <dbReference type="NCBI Taxonomy" id="688661"/>
    <lineage>
        <taxon>Eukaryota</taxon>
        <taxon>Fungi</taxon>
        <taxon>Fungi incertae sedis</taxon>
        <taxon>Mucoromycota</taxon>
        <taxon>Mucoromycotina</taxon>
        <taxon>Mucoromycetes</taxon>
        <taxon>Mucorales</taxon>
        <taxon>Lichtheimiaceae</taxon>
        <taxon>Lichtheimia</taxon>
    </lineage>
</organism>
<gene>
    <name evidence="1" type="ORF">O0I10_011558</name>
</gene>
<protein>
    <recommendedName>
        <fullName evidence="3">F-box domain-containing protein</fullName>
    </recommendedName>
</protein>
<dbReference type="Proteomes" id="UP001234581">
    <property type="component" value="Unassembled WGS sequence"/>
</dbReference>
<reference evidence="1 2" key="1">
    <citation type="submission" date="2023-03" db="EMBL/GenBank/DDBJ databases">
        <title>Genome sequence of Lichtheimia ornata CBS 291.66.</title>
        <authorList>
            <person name="Mohabir J.T."/>
            <person name="Shea T.P."/>
            <person name="Kurbessoian T."/>
            <person name="Berby B."/>
            <person name="Fontaine J."/>
            <person name="Livny J."/>
            <person name="Gnirke A."/>
            <person name="Stajich J.E."/>
            <person name="Cuomo C.A."/>
        </authorList>
    </citation>
    <scope>NUCLEOTIDE SEQUENCE [LARGE SCALE GENOMIC DNA]</scope>
    <source>
        <strain evidence="1">CBS 291.66</strain>
    </source>
</reference>
<evidence type="ECO:0000313" key="1">
    <source>
        <dbReference type="EMBL" id="KAJ8652819.1"/>
    </source>
</evidence>
<dbReference type="EMBL" id="JARTCD010000093">
    <property type="protein sequence ID" value="KAJ8652819.1"/>
    <property type="molecule type" value="Genomic_DNA"/>
</dbReference>
<proteinExistence type="predicted"/>
<comment type="caution">
    <text evidence="1">The sequence shown here is derived from an EMBL/GenBank/DDBJ whole genome shotgun (WGS) entry which is preliminary data.</text>
</comment>
<dbReference type="RefSeq" id="XP_058337733.1">
    <property type="nucleotide sequence ID" value="XM_058491523.1"/>
</dbReference>
<accession>A0AAD7XQE5</accession>
<dbReference type="GeneID" id="83218958"/>
<evidence type="ECO:0000313" key="2">
    <source>
        <dbReference type="Proteomes" id="UP001234581"/>
    </source>
</evidence>
<dbReference type="AlphaFoldDB" id="A0AAD7XQE5"/>
<sequence>MERNNSDNDNARSAMEDLIRNRYQDPGVGDSLMGNDELLRRMGRHVESLLCTKNVDEALAVAKEMTFMVAASSTGALYERLVINFKRLLDKVDEAAAPMATLCDSITKIDFISRLPFDIVIHIVDYLWGSISNVEDDTTPTILYVSKYWRKTILESTPFLSCKLPATKLLGHQKTTSASASRIRTMKIRGNVISFSQLLGIHLVNLKHLCIYIPRHRTSCYYRYNAACARGVCTSVRHSYNLDEVMEPCPNLVSLTWSGCVLNGGTAKQHHQLRILQLRDEEDEIDELLIKLPGLVILSIQDVLDVNYLNRVGGYCPSLKCLKYKAPLDIVTGWPYEWDTSLDQGIQEISFDGKYDDDDLTYVIENLLQASKTLRHVHISENIFRYYHEVMPLPEETTFPHLIHFSCDSAYYRDIDELYFDLFLVTIRRSPSIETIQSGYPLFMWDAPEPIDLMALCTRLINASVIMDEYHQDLDALKRFLNTHIEKGTSSTLRLLSISLWSEECANELLPLITQLELLEELHLALSLYSPMALIIDLIYTNNAMKLKPLKITIVEWQVEDPVFGHLQDAHSLKSLVIDADHLSPMAALSLLDLVQLDQLQIPFKGLDNSVIDILSKQFPNMKRVEPHHMWR</sequence>
<evidence type="ECO:0008006" key="3">
    <source>
        <dbReference type="Google" id="ProtNLM"/>
    </source>
</evidence>
<dbReference type="SUPFAM" id="SSF52047">
    <property type="entry name" value="RNI-like"/>
    <property type="match status" value="1"/>
</dbReference>
<name>A0AAD7XQE5_9FUNG</name>
<keyword evidence="2" id="KW-1185">Reference proteome</keyword>